<gene>
    <name evidence="1" type="ORF">DPMN_081288</name>
</gene>
<proteinExistence type="predicted"/>
<reference evidence="1" key="1">
    <citation type="journal article" date="2019" name="bioRxiv">
        <title>The Genome of the Zebra Mussel, Dreissena polymorpha: A Resource for Invasive Species Research.</title>
        <authorList>
            <person name="McCartney M.A."/>
            <person name="Auch B."/>
            <person name="Kono T."/>
            <person name="Mallez S."/>
            <person name="Zhang Y."/>
            <person name="Obille A."/>
            <person name="Becker A."/>
            <person name="Abrahante J.E."/>
            <person name="Garbe J."/>
            <person name="Badalamenti J.P."/>
            <person name="Herman A."/>
            <person name="Mangelson H."/>
            <person name="Liachko I."/>
            <person name="Sullivan S."/>
            <person name="Sone E.D."/>
            <person name="Koren S."/>
            <person name="Silverstein K.A.T."/>
            <person name="Beckman K.B."/>
            <person name="Gohl D.M."/>
        </authorList>
    </citation>
    <scope>NUCLEOTIDE SEQUENCE</scope>
    <source>
        <strain evidence="1">Duluth1</strain>
        <tissue evidence="1">Whole animal</tissue>
    </source>
</reference>
<name>A0A9D4BGD6_DREPO</name>
<evidence type="ECO:0000313" key="2">
    <source>
        <dbReference type="Proteomes" id="UP000828390"/>
    </source>
</evidence>
<protein>
    <submittedName>
        <fullName evidence="1">Uncharacterized protein</fullName>
    </submittedName>
</protein>
<dbReference type="EMBL" id="JAIWYP010000016">
    <property type="protein sequence ID" value="KAH3693849.1"/>
    <property type="molecule type" value="Genomic_DNA"/>
</dbReference>
<evidence type="ECO:0000313" key="1">
    <source>
        <dbReference type="EMBL" id="KAH3693849.1"/>
    </source>
</evidence>
<accession>A0A9D4BGD6</accession>
<sequence>MEFDLKLFLNKRFLNQERELYMERVRLASADFVNNIHFTFDFSQSVSIPHKSGQMGPLYFLSLLKMMLFGFRVRVASQINCVIAL</sequence>
<organism evidence="1 2">
    <name type="scientific">Dreissena polymorpha</name>
    <name type="common">Zebra mussel</name>
    <name type="synonym">Mytilus polymorpha</name>
    <dbReference type="NCBI Taxonomy" id="45954"/>
    <lineage>
        <taxon>Eukaryota</taxon>
        <taxon>Metazoa</taxon>
        <taxon>Spiralia</taxon>
        <taxon>Lophotrochozoa</taxon>
        <taxon>Mollusca</taxon>
        <taxon>Bivalvia</taxon>
        <taxon>Autobranchia</taxon>
        <taxon>Heteroconchia</taxon>
        <taxon>Euheterodonta</taxon>
        <taxon>Imparidentia</taxon>
        <taxon>Neoheterodontei</taxon>
        <taxon>Myida</taxon>
        <taxon>Dreissenoidea</taxon>
        <taxon>Dreissenidae</taxon>
        <taxon>Dreissena</taxon>
    </lineage>
</organism>
<reference evidence="1" key="2">
    <citation type="submission" date="2020-11" db="EMBL/GenBank/DDBJ databases">
        <authorList>
            <person name="McCartney M.A."/>
            <person name="Auch B."/>
            <person name="Kono T."/>
            <person name="Mallez S."/>
            <person name="Becker A."/>
            <person name="Gohl D.M."/>
            <person name="Silverstein K.A.T."/>
            <person name="Koren S."/>
            <person name="Bechman K.B."/>
            <person name="Herman A."/>
            <person name="Abrahante J.E."/>
            <person name="Garbe J."/>
        </authorList>
    </citation>
    <scope>NUCLEOTIDE SEQUENCE</scope>
    <source>
        <strain evidence="1">Duluth1</strain>
        <tissue evidence="1">Whole animal</tissue>
    </source>
</reference>
<dbReference type="Proteomes" id="UP000828390">
    <property type="component" value="Unassembled WGS sequence"/>
</dbReference>
<dbReference type="AlphaFoldDB" id="A0A9D4BGD6"/>
<keyword evidence="2" id="KW-1185">Reference proteome</keyword>
<comment type="caution">
    <text evidence="1">The sequence shown here is derived from an EMBL/GenBank/DDBJ whole genome shotgun (WGS) entry which is preliminary data.</text>
</comment>